<evidence type="ECO:0000259" key="2">
    <source>
        <dbReference type="PROSITE" id="PS50987"/>
    </source>
</evidence>
<gene>
    <name evidence="3" type="ORF">GALL_191540</name>
</gene>
<dbReference type="Gene3D" id="1.10.10.10">
    <property type="entry name" value="Winged helix-like DNA-binding domain superfamily/Winged helix DNA-binding domain"/>
    <property type="match status" value="1"/>
</dbReference>
<accession>A0A1J5S3G7</accession>
<dbReference type="InterPro" id="IPR001763">
    <property type="entry name" value="Rhodanese-like_dom"/>
</dbReference>
<dbReference type="PANTHER" id="PTHR43031">
    <property type="entry name" value="FAD-DEPENDENT OXIDOREDUCTASE"/>
    <property type="match status" value="1"/>
</dbReference>
<comment type="caution">
    <text evidence="3">The sequence shown here is derived from an EMBL/GenBank/DDBJ whole genome shotgun (WGS) entry which is preliminary data.</text>
</comment>
<dbReference type="InterPro" id="IPR036388">
    <property type="entry name" value="WH-like_DNA-bd_sf"/>
</dbReference>
<dbReference type="PROSITE" id="PS50987">
    <property type="entry name" value="HTH_ARSR_2"/>
    <property type="match status" value="1"/>
</dbReference>
<dbReference type="SUPFAM" id="SSF52821">
    <property type="entry name" value="Rhodanese/Cell cycle control phosphatase"/>
    <property type="match status" value="1"/>
</dbReference>
<proteinExistence type="predicted"/>
<dbReference type="SUPFAM" id="SSF46785">
    <property type="entry name" value="Winged helix' DNA-binding domain"/>
    <property type="match status" value="1"/>
</dbReference>
<protein>
    <submittedName>
        <fullName evidence="3">Putative HTH-type transcriptional regulator</fullName>
    </submittedName>
</protein>
<evidence type="ECO:0000259" key="1">
    <source>
        <dbReference type="PROSITE" id="PS50206"/>
    </source>
</evidence>
<dbReference type="PROSITE" id="PS50206">
    <property type="entry name" value="RHODANESE_3"/>
    <property type="match status" value="1"/>
</dbReference>
<dbReference type="NCBIfam" id="NF033788">
    <property type="entry name" value="HTH_metalloreg"/>
    <property type="match status" value="1"/>
</dbReference>
<feature type="domain" description="HTH arsR-type" evidence="2">
    <location>
        <begin position="2"/>
        <end position="96"/>
    </location>
</feature>
<dbReference type="EMBL" id="MLJW01000114">
    <property type="protein sequence ID" value="OIQ98788.1"/>
    <property type="molecule type" value="Genomic_DNA"/>
</dbReference>
<organism evidence="3">
    <name type="scientific">mine drainage metagenome</name>
    <dbReference type="NCBI Taxonomy" id="410659"/>
    <lineage>
        <taxon>unclassified sequences</taxon>
        <taxon>metagenomes</taxon>
        <taxon>ecological metagenomes</taxon>
    </lineage>
</organism>
<dbReference type="SMART" id="SM00418">
    <property type="entry name" value="HTH_ARSR"/>
    <property type="match status" value="1"/>
</dbReference>
<dbReference type="AlphaFoldDB" id="A0A1J5S3G7"/>
<sequence length="218" mass="24504">MTKRQLFDEFARIGQALGSGARIELLDLLFQAERTVDELAKETGMSVANVSQHLQVLRRARMVEVRREGLHAHYRLAGDEVYQIWSAMRSFGERRVHEVRAALDEFLTTRENVEAVSATDLVRRLKAGQVTVIDVRPAEEYRAGHIAGAISLPMSQLASQLGRLPRRREIVAYCRGPYCVHSDAAVSLLEKHGFKAKRLEFGLPEWRARGLSVASGPE</sequence>
<dbReference type="Pfam" id="PF00581">
    <property type="entry name" value="Rhodanese"/>
    <property type="match status" value="1"/>
</dbReference>
<evidence type="ECO:0000313" key="3">
    <source>
        <dbReference type="EMBL" id="OIQ98788.1"/>
    </source>
</evidence>
<dbReference type="CDD" id="cd00158">
    <property type="entry name" value="RHOD"/>
    <property type="match status" value="1"/>
</dbReference>
<reference evidence="3" key="1">
    <citation type="submission" date="2016-10" db="EMBL/GenBank/DDBJ databases">
        <title>Sequence of Gallionella enrichment culture.</title>
        <authorList>
            <person name="Poehlein A."/>
            <person name="Muehling M."/>
            <person name="Daniel R."/>
        </authorList>
    </citation>
    <scope>NUCLEOTIDE SEQUENCE</scope>
</reference>
<dbReference type="InterPro" id="IPR036390">
    <property type="entry name" value="WH_DNA-bd_sf"/>
</dbReference>
<dbReference type="PRINTS" id="PR00778">
    <property type="entry name" value="HTHARSR"/>
</dbReference>
<dbReference type="InterPro" id="IPR050229">
    <property type="entry name" value="GlpE_sulfurtransferase"/>
</dbReference>
<dbReference type="CDD" id="cd00090">
    <property type="entry name" value="HTH_ARSR"/>
    <property type="match status" value="1"/>
</dbReference>
<dbReference type="InterPro" id="IPR036873">
    <property type="entry name" value="Rhodanese-like_dom_sf"/>
</dbReference>
<dbReference type="PANTHER" id="PTHR43031:SF1">
    <property type="entry name" value="PYRIDINE NUCLEOTIDE-DISULPHIDE OXIDOREDUCTASE"/>
    <property type="match status" value="1"/>
</dbReference>
<dbReference type="InterPro" id="IPR001845">
    <property type="entry name" value="HTH_ArsR_DNA-bd_dom"/>
</dbReference>
<name>A0A1J5S3G7_9ZZZZ</name>
<dbReference type="SMART" id="SM00450">
    <property type="entry name" value="RHOD"/>
    <property type="match status" value="1"/>
</dbReference>
<dbReference type="Gene3D" id="3.40.250.10">
    <property type="entry name" value="Rhodanese-like domain"/>
    <property type="match status" value="1"/>
</dbReference>
<dbReference type="InterPro" id="IPR011991">
    <property type="entry name" value="ArsR-like_HTH"/>
</dbReference>
<dbReference type="GO" id="GO:0003700">
    <property type="term" value="F:DNA-binding transcription factor activity"/>
    <property type="evidence" value="ECO:0007669"/>
    <property type="project" value="InterPro"/>
</dbReference>
<feature type="domain" description="Rhodanese" evidence="1">
    <location>
        <begin position="126"/>
        <end position="215"/>
    </location>
</feature>
<dbReference type="Pfam" id="PF01022">
    <property type="entry name" value="HTH_5"/>
    <property type="match status" value="1"/>
</dbReference>